<comment type="caution">
    <text evidence="2">The sequence shown here is derived from an EMBL/GenBank/DDBJ whole genome shotgun (WGS) entry which is preliminary data.</text>
</comment>
<dbReference type="Proteomes" id="UP000242699">
    <property type="component" value="Unassembled WGS sequence"/>
</dbReference>
<evidence type="ECO:0000313" key="3">
    <source>
        <dbReference type="Proteomes" id="UP000242699"/>
    </source>
</evidence>
<dbReference type="GO" id="GO:0016779">
    <property type="term" value="F:nucleotidyltransferase activity"/>
    <property type="evidence" value="ECO:0007669"/>
    <property type="project" value="UniProtKB-ARBA"/>
</dbReference>
<reference evidence="2 3" key="1">
    <citation type="journal article" date="2014" name="BMC Genomics">
        <title>Comparison of environmental and isolate Sulfobacillus genomes reveals diverse carbon, sulfur, nitrogen, and hydrogen metabolisms.</title>
        <authorList>
            <person name="Justice N.B."/>
            <person name="Norman A."/>
            <person name="Brown C.T."/>
            <person name="Singh A."/>
            <person name="Thomas B.C."/>
            <person name="Banfield J.F."/>
        </authorList>
    </citation>
    <scope>NUCLEOTIDE SEQUENCE [LARGE SCALE GENOMIC DNA]</scope>
    <source>
        <strain evidence="2">AMDSBA1</strain>
    </source>
</reference>
<dbReference type="Gene3D" id="3.90.550.10">
    <property type="entry name" value="Spore Coat Polysaccharide Biosynthesis Protein SpsA, Chain A"/>
    <property type="match status" value="1"/>
</dbReference>
<gene>
    <name evidence="2" type="ORF">C7B43_09295</name>
</gene>
<name>A0A2T2X311_9FIRM</name>
<dbReference type="PANTHER" id="PTHR43777">
    <property type="entry name" value="MOLYBDENUM COFACTOR CYTIDYLYLTRANSFERASE"/>
    <property type="match status" value="1"/>
</dbReference>
<dbReference type="EMBL" id="PXYT01000018">
    <property type="protein sequence ID" value="PSR28867.1"/>
    <property type="molecule type" value="Genomic_DNA"/>
</dbReference>
<feature type="domain" description="MobA-like NTP transferase" evidence="1">
    <location>
        <begin position="34"/>
        <end position="194"/>
    </location>
</feature>
<dbReference type="InterPro" id="IPR029044">
    <property type="entry name" value="Nucleotide-diphossugar_trans"/>
</dbReference>
<proteinExistence type="predicted"/>
<protein>
    <recommendedName>
        <fullName evidence="1">MobA-like NTP transferase domain-containing protein</fullName>
    </recommendedName>
</protein>
<dbReference type="Pfam" id="PF12804">
    <property type="entry name" value="NTP_transf_3"/>
    <property type="match status" value="1"/>
</dbReference>
<dbReference type="AlphaFoldDB" id="A0A2T2X311"/>
<organism evidence="2 3">
    <name type="scientific">Sulfobacillus benefaciens</name>
    <dbReference type="NCBI Taxonomy" id="453960"/>
    <lineage>
        <taxon>Bacteria</taxon>
        <taxon>Bacillati</taxon>
        <taxon>Bacillota</taxon>
        <taxon>Clostridia</taxon>
        <taxon>Eubacteriales</taxon>
        <taxon>Clostridiales Family XVII. Incertae Sedis</taxon>
        <taxon>Sulfobacillus</taxon>
    </lineage>
</organism>
<dbReference type="SUPFAM" id="SSF53448">
    <property type="entry name" value="Nucleotide-diphospho-sugar transferases"/>
    <property type="match status" value="1"/>
</dbReference>
<dbReference type="InterPro" id="IPR025877">
    <property type="entry name" value="MobA-like_NTP_Trfase"/>
</dbReference>
<sequence>MWEMVSPPTQFISSNPLNETTERHGDFSHLTVVLLLAAGLSVRMGQSKMLLPWSSGTLLDALVMRVLQETPHPLVVVCRPDLPLAIHNSRLHFVLNNSPERGISHSIQLAVSFMQAKWPGASAAILLGDEPFVLGTDIRRVIGDFDRRSANCHVVRPRYNQIPGHPVIFDCEALRWTGQLRGDRGFGALWAQHASAVCYVDYGVSGRPNPAKDIDTPEDYRTACRLAAEMER</sequence>
<evidence type="ECO:0000313" key="2">
    <source>
        <dbReference type="EMBL" id="PSR28867.1"/>
    </source>
</evidence>
<dbReference type="CDD" id="cd04182">
    <property type="entry name" value="GT_2_like_f"/>
    <property type="match status" value="1"/>
</dbReference>
<dbReference type="PANTHER" id="PTHR43777:SF1">
    <property type="entry name" value="MOLYBDENUM COFACTOR CYTIDYLYLTRANSFERASE"/>
    <property type="match status" value="1"/>
</dbReference>
<accession>A0A2T2X311</accession>
<evidence type="ECO:0000259" key="1">
    <source>
        <dbReference type="Pfam" id="PF12804"/>
    </source>
</evidence>